<dbReference type="Gene3D" id="3.10.10.10">
    <property type="entry name" value="HIV Type 1 Reverse Transcriptase, subunit A, domain 1"/>
    <property type="match status" value="1"/>
</dbReference>
<evidence type="ECO:0000256" key="5">
    <source>
        <dbReference type="ARBA" id="ARBA00023172"/>
    </source>
</evidence>
<dbReference type="Pfam" id="PF00078">
    <property type="entry name" value="RVT_1"/>
    <property type="match status" value="1"/>
</dbReference>
<dbReference type="EC" id="3.1.26.4" evidence="2"/>
<sequence length="1022" mass="115461">MLIDTGCTWSSVQASYPLTNKTQAFSGVSGTIMRKPFTVPLEVYWDDQKVTHRFLYNPECSIGLMGRDLLSKLGCSIYCNDKGLHATTMPPCELMPIIMENFSDPPRMLYLGESQDEMEPDTYVYWLKLLDSDPDTPRVCRVFQMWKPWIQTLNAYYPPDDPPHVTMNYSKEKDDIYDEAWYEDMNDRRPIVHSNHMYVLKEGVATSCMMMDGDVDLREKWFTMDSDSTPHITLMIGFGYEARSLGPAVKKAEVLSWTKTNIPNVSTAQMNGYTIWRVRINVEDTSNPEVVRRARFHGREMTDHPDTDNMLSRVPGRLWTTSSEDVGLVDVEPVKITLKTDTLVHLPVYKPQYPLSNEKERGIEPTITGLCGSKVLTPTRSPWNTPILPVKKGDTGKWRMVQDFRPINEVIVPDVRPVPDPYLALQNISPTQDWFSVIDLASAFFCVPLHEDSQPLFAFTYQNQQLMYTRIPQGYRDSPGIFNSILKDHLEELILPEGVTLLQYVDDLLLAAPTAETCLQATELLLNHVADKGYKVKREKVQCCRRQVQFLGRVLSGKGQAVSTAQRTSILEHPKPITVQHLLSFLGLTGYSRTHVPKYCLKVDPLRSMLREAGNRNLTAKLTWTTDAEAAFIALKQTLAQAEALSLPDYTIPFRLDVSEQDGYVHSILYQKQKGERRGLHYYSSQLDNIECGQTDCARHIAALAKVIGKTAHIVMRHPLEINTDHGVTAFIGSKLFTLSSKRKSNITKMITAKHITYVTEGTNMTDGMGNGEPHICEDRAAKQVKVRMDLENVPLEGPAETLFTDGCCCYRSKDPGEGNIASYAVVKQEGLTGTHEVVEAKKLDPSKASALLAELRALRRALELSRGKRANIYTDSAYAHGIAHIDGPQWMRRGYLTSSNEPIKHKQEVQRLIEAIHLPESVAIMKCKGHSKENTRVREGNDMADQAAQNAGGYTAQQMVQRTGEMQDELTMDTVRQLQEAADVYEQTAWNRRGARRDHQGIWRSHMGKTVAPTKLLRSII</sequence>
<dbReference type="InterPro" id="IPR012337">
    <property type="entry name" value="RNaseH-like_sf"/>
</dbReference>
<dbReference type="InterPro" id="IPR021109">
    <property type="entry name" value="Peptidase_aspartic_dom_sf"/>
</dbReference>
<dbReference type="PANTHER" id="PTHR33064:SF37">
    <property type="entry name" value="RIBONUCLEASE H"/>
    <property type="match status" value="1"/>
</dbReference>
<reference evidence="9" key="1">
    <citation type="submission" date="2018-06" db="EMBL/GenBank/DDBJ databases">
        <title>Genome assembly of Danube salmon.</title>
        <authorList>
            <person name="Macqueen D.J."/>
            <person name="Gundappa M.K."/>
        </authorList>
    </citation>
    <scope>NUCLEOTIDE SEQUENCE [LARGE SCALE GENOMIC DNA]</scope>
</reference>
<name>A0A4W5Q2K7_9TELE</name>
<dbReference type="PROSITE" id="PS50879">
    <property type="entry name" value="RNASE_H_1"/>
    <property type="match status" value="1"/>
</dbReference>
<dbReference type="GO" id="GO:0003676">
    <property type="term" value="F:nucleic acid binding"/>
    <property type="evidence" value="ECO:0007669"/>
    <property type="project" value="InterPro"/>
</dbReference>
<dbReference type="GO" id="GO:0003964">
    <property type="term" value="F:RNA-directed DNA polymerase activity"/>
    <property type="evidence" value="ECO:0007669"/>
    <property type="project" value="UniProtKB-KW"/>
</dbReference>
<accession>A0A4W5Q2K7</accession>
<dbReference type="AlphaFoldDB" id="A0A4W5Q2K7"/>
<dbReference type="SUPFAM" id="SSF53098">
    <property type="entry name" value="Ribonuclease H-like"/>
    <property type="match status" value="1"/>
</dbReference>
<keyword evidence="4" id="KW-0695">RNA-directed DNA polymerase</keyword>
<evidence type="ECO:0000313" key="9">
    <source>
        <dbReference type="Proteomes" id="UP000314982"/>
    </source>
</evidence>
<dbReference type="PROSITE" id="PS50878">
    <property type="entry name" value="RT_POL"/>
    <property type="match status" value="1"/>
</dbReference>
<dbReference type="InterPro" id="IPR036397">
    <property type="entry name" value="RNaseH_sf"/>
</dbReference>
<keyword evidence="3" id="KW-0378">Hydrolase</keyword>
<evidence type="ECO:0000256" key="2">
    <source>
        <dbReference type="ARBA" id="ARBA00012180"/>
    </source>
</evidence>
<dbReference type="PANTHER" id="PTHR33064">
    <property type="entry name" value="POL PROTEIN"/>
    <property type="match status" value="1"/>
</dbReference>
<dbReference type="GeneTree" id="ENSGT00940000160750"/>
<dbReference type="Gene3D" id="2.40.70.10">
    <property type="entry name" value="Acid Proteases"/>
    <property type="match status" value="1"/>
</dbReference>
<dbReference type="InterPro" id="IPR043502">
    <property type="entry name" value="DNA/RNA_pol_sf"/>
</dbReference>
<comment type="similarity">
    <text evidence="1">Belongs to the beta type-B retroviral polymerase family. HERV class-II K(HML-2) pol subfamily.</text>
</comment>
<protein>
    <recommendedName>
        <fullName evidence="2">ribonuclease H</fullName>
        <ecNumber evidence="2">3.1.26.4</ecNumber>
    </recommendedName>
</protein>
<feature type="domain" description="RNase H type-1" evidence="7">
    <location>
        <begin position="797"/>
        <end position="954"/>
    </location>
</feature>
<keyword evidence="9" id="KW-1185">Reference proteome</keyword>
<dbReference type="Pfam" id="PF17919">
    <property type="entry name" value="RT_RNaseH_2"/>
    <property type="match status" value="1"/>
</dbReference>
<dbReference type="Gene3D" id="3.10.20.370">
    <property type="match status" value="1"/>
</dbReference>
<dbReference type="InterPro" id="IPR041577">
    <property type="entry name" value="RT_RNaseH_2"/>
</dbReference>
<dbReference type="GO" id="GO:0006310">
    <property type="term" value="P:DNA recombination"/>
    <property type="evidence" value="ECO:0007669"/>
    <property type="project" value="UniProtKB-KW"/>
</dbReference>
<evidence type="ECO:0000256" key="4">
    <source>
        <dbReference type="ARBA" id="ARBA00022918"/>
    </source>
</evidence>
<evidence type="ECO:0000256" key="1">
    <source>
        <dbReference type="ARBA" id="ARBA00010879"/>
    </source>
</evidence>
<dbReference type="Pfam" id="PF00075">
    <property type="entry name" value="RNase_H"/>
    <property type="match status" value="1"/>
</dbReference>
<dbReference type="SUPFAM" id="SSF56672">
    <property type="entry name" value="DNA/RNA polymerases"/>
    <property type="match status" value="1"/>
</dbReference>
<dbReference type="InterPro" id="IPR018061">
    <property type="entry name" value="Retropepsins"/>
</dbReference>
<reference evidence="8" key="2">
    <citation type="submission" date="2025-08" db="UniProtKB">
        <authorList>
            <consortium name="Ensembl"/>
        </authorList>
    </citation>
    <scope>IDENTIFICATION</scope>
</reference>
<evidence type="ECO:0000259" key="6">
    <source>
        <dbReference type="PROSITE" id="PS50878"/>
    </source>
</evidence>
<keyword evidence="4" id="KW-0808">Transferase</keyword>
<dbReference type="InterPro" id="IPR000477">
    <property type="entry name" value="RT_dom"/>
</dbReference>
<keyword evidence="4" id="KW-0548">Nucleotidyltransferase</keyword>
<evidence type="ECO:0000256" key="3">
    <source>
        <dbReference type="ARBA" id="ARBA00022801"/>
    </source>
</evidence>
<dbReference type="Proteomes" id="UP000314982">
    <property type="component" value="Unassembled WGS sequence"/>
</dbReference>
<dbReference type="GO" id="GO:0004523">
    <property type="term" value="F:RNA-DNA hybrid ribonuclease activity"/>
    <property type="evidence" value="ECO:0007669"/>
    <property type="project" value="UniProtKB-EC"/>
</dbReference>
<dbReference type="STRING" id="62062.ENSHHUP00000066664"/>
<dbReference type="InterPro" id="IPR002156">
    <property type="entry name" value="RNaseH_domain"/>
</dbReference>
<organism evidence="8 9">
    <name type="scientific">Hucho hucho</name>
    <name type="common">huchen</name>
    <dbReference type="NCBI Taxonomy" id="62062"/>
    <lineage>
        <taxon>Eukaryota</taxon>
        <taxon>Metazoa</taxon>
        <taxon>Chordata</taxon>
        <taxon>Craniata</taxon>
        <taxon>Vertebrata</taxon>
        <taxon>Euteleostomi</taxon>
        <taxon>Actinopterygii</taxon>
        <taxon>Neopterygii</taxon>
        <taxon>Teleostei</taxon>
        <taxon>Protacanthopterygii</taxon>
        <taxon>Salmoniformes</taxon>
        <taxon>Salmonidae</taxon>
        <taxon>Salmoninae</taxon>
        <taxon>Hucho</taxon>
    </lineage>
</organism>
<dbReference type="SUPFAM" id="SSF50630">
    <property type="entry name" value="Acid proteases"/>
    <property type="match status" value="1"/>
</dbReference>
<evidence type="ECO:0000313" key="8">
    <source>
        <dbReference type="Ensembl" id="ENSHHUP00000066664.1"/>
    </source>
</evidence>
<reference evidence="8" key="3">
    <citation type="submission" date="2025-09" db="UniProtKB">
        <authorList>
            <consortium name="Ensembl"/>
        </authorList>
    </citation>
    <scope>IDENTIFICATION</scope>
</reference>
<dbReference type="Gene3D" id="3.30.70.270">
    <property type="match status" value="2"/>
</dbReference>
<dbReference type="Gene3D" id="3.30.420.10">
    <property type="entry name" value="Ribonuclease H-like superfamily/Ribonuclease H"/>
    <property type="match status" value="1"/>
</dbReference>
<dbReference type="Ensembl" id="ENSHHUT00000068911.1">
    <property type="protein sequence ID" value="ENSHHUP00000066664.1"/>
    <property type="gene ID" value="ENSHHUG00000039311.1"/>
</dbReference>
<dbReference type="InterPro" id="IPR043128">
    <property type="entry name" value="Rev_trsase/Diguanyl_cyclase"/>
</dbReference>
<dbReference type="CDD" id="cd09273">
    <property type="entry name" value="RNase_HI_RT_Bel"/>
    <property type="match status" value="1"/>
</dbReference>
<feature type="domain" description="Reverse transcriptase" evidence="6">
    <location>
        <begin position="371"/>
        <end position="555"/>
    </location>
</feature>
<evidence type="ECO:0000259" key="7">
    <source>
        <dbReference type="PROSITE" id="PS50879"/>
    </source>
</evidence>
<dbReference type="InterPro" id="IPR051320">
    <property type="entry name" value="Viral_Replic_Matur_Polypro"/>
</dbReference>
<proteinExistence type="inferred from homology"/>
<keyword evidence="5" id="KW-0233">DNA recombination</keyword>
<dbReference type="Pfam" id="PF00077">
    <property type="entry name" value="RVP"/>
    <property type="match status" value="1"/>
</dbReference>